<evidence type="ECO:0000259" key="3">
    <source>
        <dbReference type="Pfam" id="PF17782"/>
    </source>
</evidence>
<feature type="domain" description="DprA winged helix" evidence="3">
    <location>
        <begin position="320"/>
        <end position="364"/>
    </location>
</feature>
<evidence type="ECO:0000256" key="1">
    <source>
        <dbReference type="ARBA" id="ARBA00006525"/>
    </source>
</evidence>
<dbReference type="Gene3D" id="3.40.50.450">
    <property type="match status" value="1"/>
</dbReference>
<sequence length="371" mass="41523">MIDQRVYWIWLTGIASIGPVMQKKLLRQFDSPEVIFRINPRELEKVPGMGPALVDRILAARSLDKSKRMLERMLKGNIGLLTIEDPLYPEKVKQIPKAPVVLYYRGSIRENSMGVGVVGTRQCTSYGKQVAIETAAFLAKHQIPVISGMAKGIDGYAHTACLKAGGYTMAFLGCGVDVCYPREHQSLMEAIIQKGAILSSYPPGTPIYPHHFHQRNFLVSAWSSKILVVEAGEKSGTWSTVNHARLLEREIWAVPNNIYDLESRGTNQMIANGASIFLNPQQLIPVSHVKEPRRTTIHSTSILENSMKFIREGSFTSFEKGIVEQLETTPMSIDQLVKTMKRSHSEIIETLSLLELESVIRIKPNQTVELI</sequence>
<gene>
    <name evidence="4" type="ORF">J2Z37_004839</name>
</gene>
<comment type="similarity">
    <text evidence="1">Belongs to the DprA/Smf family.</text>
</comment>
<dbReference type="SUPFAM" id="SSF102405">
    <property type="entry name" value="MCP/YpsA-like"/>
    <property type="match status" value="1"/>
</dbReference>
<name>A0ABS4GX16_9BACL</name>
<dbReference type="EMBL" id="JAGGKT010000029">
    <property type="protein sequence ID" value="MBP1934819.1"/>
    <property type="molecule type" value="Genomic_DNA"/>
</dbReference>
<dbReference type="Pfam" id="PF17782">
    <property type="entry name" value="WHD_DprA"/>
    <property type="match status" value="1"/>
</dbReference>
<dbReference type="PANTHER" id="PTHR43022">
    <property type="entry name" value="PROTEIN SMF"/>
    <property type="match status" value="1"/>
</dbReference>
<protein>
    <submittedName>
        <fullName evidence="4">DNA processing protein</fullName>
    </submittedName>
</protein>
<dbReference type="InterPro" id="IPR057666">
    <property type="entry name" value="DrpA_SLOG"/>
</dbReference>
<feature type="domain" description="Smf/DprA SLOG" evidence="2">
    <location>
        <begin position="80"/>
        <end position="284"/>
    </location>
</feature>
<dbReference type="InterPro" id="IPR041614">
    <property type="entry name" value="DprA_WH"/>
</dbReference>
<evidence type="ECO:0000259" key="2">
    <source>
        <dbReference type="Pfam" id="PF02481"/>
    </source>
</evidence>
<accession>A0ABS4GX16</accession>
<dbReference type="PANTHER" id="PTHR43022:SF1">
    <property type="entry name" value="PROTEIN SMF"/>
    <property type="match status" value="1"/>
</dbReference>
<evidence type="ECO:0000313" key="4">
    <source>
        <dbReference type="EMBL" id="MBP1934819.1"/>
    </source>
</evidence>
<dbReference type="Pfam" id="PF14520">
    <property type="entry name" value="HHH_5"/>
    <property type="match status" value="1"/>
</dbReference>
<dbReference type="InterPro" id="IPR003488">
    <property type="entry name" value="DprA"/>
</dbReference>
<dbReference type="NCBIfam" id="TIGR00732">
    <property type="entry name" value="dprA"/>
    <property type="match status" value="1"/>
</dbReference>
<keyword evidence="5" id="KW-1185">Reference proteome</keyword>
<organism evidence="4 5">
    <name type="scientific">Ammoniphilus resinae</name>
    <dbReference type="NCBI Taxonomy" id="861532"/>
    <lineage>
        <taxon>Bacteria</taxon>
        <taxon>Bacillati</taxon>
        <taxon>Bacillota</taxon>
        <taxon>Bacilli</taxon>
        <taxon>Bacillales</taxon>
        <taxon>Paenibacillaceae</taxon>
        <taxon>Aneurinibacillus group</taxon>
        <taxon>Ammoniphilus</taxon>
    </lineage>
</organism>
<dbReference type="Pfam" id="PF02481">
    <property type="entry name" value="DNA_processg_A"/>
    <property type="match status" value="1"/>
</dbReference>
<dbReference type="InterPro" id="IPR010994">
    <property type="entry name" value="RuvA_2-like"/>
</dbReference>
<dbReference type="SUPFAM" id="SSF47781">
    <property type="entry name" value="RuvA domain 2-like"/>
    <property type="match status" value="1"/>
</dbReference>
<reference evidence="4 5" key="1">
    <citation type="submission" date="2021-03" db="EMBL/GenBank/DDBJ databases">
        <title>Genomic Encyclopedia of Type Strains, Phase IV (KMG-IV): sequencing the most valuable type-strain genomes for metagenomic binning, comparative biology and taxonomic classification.</title>
        <authorList>
            <person name="Goeker M."/>
        </authorList>
    </citation>
    <scope>NUCLEOTIDE SEQUENCE [LARGE SCALE GENOMIC DNA]</scope>
    <source>
        <strain evidence="4 5">DSM 24738</strain>
    </source>
</reference>
<dbReference type="Proteomes" id="UP001519343">
    <property type="component" value="Unassembled WGS sequence"/>
</dbReference>
<evidence type="ECO:0000313" key="5">
    <source>
        <dbReference type="Proteomes" id="UP001519343"/>
    </source>
</evidence>
<comment type="caution">
    <text evidence="4">The sequence shown here is derived from an EMBL/GenBank/DDBJ whole genome shotgun (WGS) entry which is preliminary data.</text>
</comment>
<proteinExistence type="inferred from homology"/>
<dbReference type="RefSeq" id="WP_209812799.1">
    <property type="nucleotide sequence ID" value="NZ_JAGGKT010000029.1"/>
</dbReference>